<name>A0A7W6J6U5_9HYPH</name>
<organism evidence="9 10">
    <name type="scientific">Gellertiella hungarica</name>
    <dbReference type="NCBI Taxonomy" id="1572859"/>
    <lineage>
        <taxon>Bacteria</taxon>
        <taxon>Pseudomonadati</taxon>
        <taxon>Pseudomonadota</taxon>
        <taxon>Alphaproteobacteria</taxon>
        <taxon>Hyphomicrobiales</taxon>
        <taxon>Rhizobiaceae</taxon>
        <taxon>Gellertiella</taxon>
    </lineage>
</organism>
<evidence type="ECO:0000256" key="2">
    <source>
        <dbReference type="ARBA" id="ARBA00004586"/>
    </source>
</evidence>
<feature type="transmembrane region" description="Helical" evidence="8">
    <location>
        <begin position="324"/>
        <end position="352"/>
    </location>
</feature>
<keyword evidence="4" id="KW-0256">Endoplasmic reticulum</keyword>
<evidence type="ECO:0000313" key="10">
    <source>
        <dbReference type="Proteomes" id="UP000528286"/>
    </source>
</evidence>
<feature type="region of interest" description="Disordered" evidence="7">
    <location>
        <begin position="137"/>
        <end position="162"/>
    </location>
</feature>
<evidence type="ECO:0000256" key="7">
    <source>
        <dbReference type="SAM" id="MobiDB-lite"/>
    </source>
</evidence>
<protein>
    <submittedName>
        <fullName evidence="9">Uncharacterized protein</fullName>
    </submittedName>
</protein>
<feature type="transmembrane region" description="Helical" evidence="8">
    <location>
        <begin position="293"/>
        <end position="317"/>
    </location>
</feature>
<dbReference type="RefSeq" id="WP_183367164.1">
    <property type="nucleotide sequence ID" value="NZ_JACIEZ010000006.1"/>
</dbReference>
<evidence type="ECO:0000313" key="9">
    <source>
        <dbReference type="EMBL" id="MBB4065876.1"/>
    </source>
</evidence>
<sequence length="398" mass="42575">MSYTETTYKSWFTRIKEALIKIVVGLILIVGTTILLFWNEGRAINTYRALVEGAGLVVDVDSAAPDQANEGKLVHISGPVVPGGLVEDSEFGIVADGAVGLNRSVEMYQWVEKQESHTDKQLGGGEETTTTYTYSKEWSDRPVDSSRFKKPDGHENPEMPISSQNFEVSDAKVGGFTIRGEDIAPLGEASPVRMTEENIDAFNAYFGDSRPVKLSQGGIYAGSNPSSPSVGDLRITYSRGDLKEASFVGKQNGEGLGPYTASNGHDIFLSAAGKVPAAQMFKDAEDLNVIITWLIRAGGLLLMFFGFAMTFSILSVLADIVPLIGSIVAFGTGTLALVLTLLWGPFVIAIGWFAYRPLLALAILAGGALLAGLFWYLRKGRAAAPAAAAPQTLGRPQA</sequence>
<dbReference type="PANTHER" id="PTHR13416">
    <property type="match status" value="1"/>
</dbReference>
<evidence type="ECO:0000256" key="4">
    <source>
        <dbReference type="ARBA" id="ARBA00022824"/>
    </source>
</evidence>
<dbReference type="InterPro" id="IPR012430">
    <property type="entry name" value="TMEM43_fam"/>
</dbReference>
<keyword evidence="10" id="KW-1185">Reference proteome</keyword>
<evidence type="ECO:0000256" key="8">
    <source>
        <dbReference type="SAM" id="Phobius"/>
    </source>
</evidence>
<dbReference type="Pfam" id="PF07787">
    <property type="entry name" value="TMEM43"/>
    <property type="match status" value="1"/>
</dbReference>
<dbReference type="AlphaFoldDB" id="A0A7W6J6U5"/>
<comment type="subcellular location">
    <subcellularLocation>
        <location evidence="1">Endomembrane system</location>
        <topology evidence="1">Multi-pass membrane protein</topology>
    </subcellularLocation>
    <subcellularLocation>
        <location evidence="2">Endoplasmic reticulum membrane</location>
    </subcellularLocation>
</comment>
<proteinExistence type="predicted"/>
<reference evidence="9 10" key="1">
    <citation type="submission" date="2020-08" db="EMBL/GenBank/DDBJ databases">
        <title>Genomic Encyclopedia of Type Strains, Phase IV (KMG-IV): sequencing the most valuable type-strain genomes for metagenomic binning, comparative biology and taxonomic classification.</title>
        <authorList>
            <person name="Goeker M."/>
        </authorList>
    </citation>
    <scope>NUCLEOTIDE SEQUENCE [LARGE SCALE GENOMIC DNA]</scope>
    <source>
        <strain evidence="9 10">DSM 29853</strain>
    </source>
</reference>
<keyword evidence="6 8" id="KW-0472">Membrane</keyword>
<feature type="compositionally biased region" description="Basic and acidic residues" evidence="7">
    <location>
        <begin position="137"/>
        <end position="157"/>
    </location>
</feature>
<dbReference type="Proteomes" id="UP000528286">
    <property type="component" value="Unassembled WGS sequence"/>
</dbReference>
<feature type="transmembrane region" description="Helical" evidence="8">
    <location>
        <begin position="358"/>
        <end position="377"/>
    </location>
</feature>
<evidence type="ECO:0000256" key="6">
    <source>
        <dbReference type="ARBA" id="ARBA00023136"/>
    </source>
</evidence>
<evidence type="ECO:0000256" key="1">
    <source>
        <dbReference type="ARBA" id="ARBA00004127"/>
    </source>
</evidence>
<accession>A0A7W6J6U5</accession>
<gene>
    <name evidence="9" type="ORF">GGR23_003084</name>
</gene>
<evidence type="ECO:0000256" key="5">
    <source>
        <dbReference type="ARBA" id="ARBA00022989"/>
    </source>
</evidence>
<dbReference type="GO" id="GO:0071763">
    <property type="term" value="P:nuclear membrane organization"/>
    <property type="evidence" value="ECO:0007669"/>
    <property type="project" value="TreeGrafter"/>
</dbReference>
<dbReference type="EMBL" id="JACIEZ010000006">
    <property type="protein sequence ID" value="MBB4065876.1"/>
    <property type="molecule type" value="Genomic_DNA"/>
</dbReference>
<dbReference type="GO" id="GO:0006629">
    <property type="term" value="P:lipid metabolic process"/>
    <property type="evidence" value="ECO:0007669"/>
    <property type="project" value="TreeGrafter"/>
</dbReference>
<keyword evidence="3 8" id="KW-0812">Transmembrane</keyword>
<comment type="caution">
    <text evidence="9">The sequence shown here is derived from an EMBL/GenBank/DDBJ whole genome shotgun (WGS) entry which is preliminary data.</text>
</comment>
<dbReference type="GO" id="GO:0012505">
    <property type="term" value="C:endomembrane system"/>
    <property type="evidence" value="ECO:0007669"/>
    <property type="project" value="UniProtKB-SubCell"/>
</dbReference>
<keyword evidence="5 8" id="KW-1133">Transmembrane helix</keyword>
<feature type="transmembrane region" description="Helical" evidence="8">
    <location>
        <begin position="18"/>
        <end position="38"/>
    </location>
</feature>
<dbReference type="PANTHER" id="PTHR13416:SF2">
    <property type="entry name" value="TRANSMEMBRANE PROTEIN 43"/>
    <property type="match status" value="1"/>
</dbReference>
<evidence type="ECO:0000256" key="3">
    <source>
        <dbReference type="ARBA" id="ARBA00022692"/>
    </source>
</evidence>